<dbReference type="EMBL" id="VOXD01000026">
    <property type="protein sequence ID" value="TXF88103.1"/>
    <property type="molecule type" value="Genomic_DNA"/>
</dbReference>
<keyword evidence="17" id="KW-1185">Reference proteome</keyword>
<dbReference type="SUPFAM" id="SSF54368">
    <property type="entry name" value="Glutamine synthetase, N-terminal domain"/>
    <property type="match status" value="1"/>
</dbReference>
<dbReference type="FunFam" id="3.30.590.10:FF:000011">
    <property type="entry name" value="Glutamine synthetase"/>
    <property type="match status" value="1"/>
</dbReference>
<evidence type="ECO:0000256" key="12">
    <source>
        <dbReference type="RuleBase" id="RU000384"/>
    </source>
</evidence>
<name>A0A5C7FBI6_9BACT</name>
<evidence type="ECO:0000256" key="10">
    <source>
        <dbReference type="ARBA" id="ARBA00049436"/>
    </source>
</evidence>
<evidence type="ECO:0000256" key="1">
    <source>
        <dbReference type="ARBA" id="ARBA00003117"/>
    </source>
</evidence>
<dbReference type="RefSeq" id="WP_147931729.1">
    <property type="nucleotide sequence ID" value="NZ_VOXD01000026.1"/>
</dbReference>
<dbReference type="Proteomes" id="UP000321907">
    <property type="component" value="Unassembled WGS sequence"/>
</dbReference>
<evidence type="ECO:0000256" key="7">
    <source>
        <dbReference type="ARBA" id="ARBA00022741"/>
    </source>
</evidence>
<dbReference type="OrthoDB" id="9807095at2"/>
<dbReference type="PROSITE" id="PS00181">
    <property type="entry name" value="GLNA_ATP"/>
    <property type="match status" value="1"/>
</dbReference>
<evidence type="ECO:0000259" key="15">
    <source>
        <dbReference type="PROSITE" id="PS51987"/>
    </source>
</evidence>
<keyword evidence="6 13" id="KW-0436">Ligase</keyword>
<evidence type="ECO:0000259" key="14">
    <source>
        <dbReference type="PROSITE" id="PS51986"/>
    </source>
</evidence>
<dbReference type="PROSITE" id="PS00180">
    <property type="entry name" value="GLNA_1"/>
    <property type="match status" value="1"/>
</dbReference>
<comment type="subcellular location">
    <subcellularLocation>
        <location evidence="2">Cytoplasm</location>
    </subcellularLocation>
</comment>
<dbReference type="GO" id="GO:0006542">
    <property type="term" value="P:glutamine biosynthetic process"/>
    <property type="evidence" value="ECO:0007669"/>
    <property type="project" value="InterPro"/>
</dbReference>
<evidence type="ECO:0000256" key="8">
    <source>
        <dbReference type="ARBA" id="ARBA00022840"/>
    </source>
</evidence>
<evidence type="ECO:0000256" key="6">
    <source>
        <dbReference type="ARBA" id="ARBA00022598"/>
    </source>
</evidence>
<dbReference type="GO" id="GO:0005737">
    <property type="term" value="C:cytoplasm"/>
    <property type="evidence" value="ECO:0007669"/>
    <property type="project" value="UniProtKB-SubCell"/>
</dbReference>
<dbReference type="InterPro" id="IPR027302">
    <property type="entry name" value="Gln_synth_N_conserv_site"/>
</dbReference>
<sequence>MATKHKLQYVWLDGSEPMQQMRCKTQIIEDFSGKLEDCPMWSFDGSSTQQASGGSSDCLLKPVAIITDPQRKNGYIVLTEVLSADGTPHPSNARATIEDEDKDFWFGFEQEYFLWDPETNKPLGFPADGSDPAPQGQYYCSVGAANAYGREIIEEHLDACLDAGLTVEGINCEVAPGQWEFQTFAKGAKEAGDQIWLARFLLDRVAEQYGVVINYECKPVPGDWNGSGMHANFSNSFLRESGKKEDYEKVCEAFRPVTKEHIEVYGHDNHLRLTGLHETQSIHEFSYGISDRGASIRIPVATVERGWKGWLEDRRPNSAADPYKVAARIVKTVKPVSV</sequence>
<reference evidence="16 17" key="1">
    <citation type="submission" date="2019-08" db="EMBL/GenBank/DDBJ databases">
        <title>Lewinella sp. strain SSH13 Genome sequencing and assembly.</title>
        <authorList>
            <person name="Kim I."/>
        </authorList>
    </citation>
    <scope>NUCLEOTIDE SEQUENCE [LARGE SCALE GENOMIC DNA]</scope>
    <source>
        <strain evidence="16 17">SSH13</strain>
    </source>
</reference>
<dbReference type="InterPro" id="IPR027303">
    <property type="entry name" value="Gln_synth_gly_rich_site"/>
</dbReference>
<proteinExistence type="inferred from homology"/>
<dbReference type="SMART" id="SM01230">
    <property type="entry name" value="Gln-synt_C"/>
    <property type="match status" value="1"/>
</dbReference>
<gene>
    <name evidence="16" type="ORF">FUA23_15790</name>
</gene>
<evidence type="ECO:0000256" key="9">
    <source>
        <dbReference type="ARBA" id="ARBA00038740"/>
    </source>
</evidence>
<dbReference type="PANTHER" id="PTHR20852:SF57">
    <property type="entry name" value="GLUTAMINE SYNTHETASE 2 CYTOPLASMIC"/>
    <property type="match status" value="1"/>
</dbReference>
<dbReference type="GO" id="GO:0005524">
    <property type="term" value="F:ATP binding"/>
    <property type="evidence" value="ECO:0007669"/>
    <property type="project" value="UniProtKB-KW"/>
</dbReference>
<evidence type="ECO:0000256" key="2">
    <source>
        <dbReference type="ARBA" id="ARBA00004496"/>
    </source>
</evidence>
<dbReference type="Gene3D" id="3.30.590.10">
    <property type="entry name" value="Glutamine synthetase/guanido kinase, catalytic domain"/>
    <property type="match status" value="1"/>
</dbReference>
<dbReference type="GO" id="GO:0004356">
    <property type="term" value="F:glutamine synthetase activity"/>
    <property type="evidence" value="ECO:0007669"/>
    <property type="project" value="UniProtKB-EC"/>
</dbReference>
<dbReference type="InterPro" id="IPR050292">
    <property type="entry name" value="Glutamine_Synthetase"/>
</dbReference>
<dbReference type="Pfam" id="PF00120">
    <property type="entry name" value="Gln-synt_C"/>
    <property type="match status" value="1"/>
</dbReference>
<evidence type="ECO:0000313" key="16">
    <source>
        <dbReference type="EMBL" id="TXF88103.1"/>
    </source>
</evidence>
<evidence type="ECO:0000256" key="11">
    <source>
        <dbReference type="PROSITE-ProRule" id="PRU01330"/>
    </source>
</evidence>
<keyword evidence="7 13" id="KW-0547">Nucleotide-binding</keyword>
<feature type="domain" description="GS catalytic" evidence="15">
    <location>
        <begin position="88"/>
        <end position="338"/>
    </location>
</feature>
<comment type="catalytic activity">
    <reaction evidence="10 13">
        <text>L-glutamate + NH4(+) + ATP = L-glutamine + ADP + phosphate + H(+)</text>
        <dbReference type="Rhea" id="RHEA:16169"/>
        <dbReference type="ChEBI" id="CHEBI:15378"/>
        <dbReference type="ChEBI" id="CHEBI:28938"/>
        <dbReference type="ChEBI" id="CHEBI:29985"/>
        <dbReference type="ChEBI" id="CHEBI:30616"/>
        <dbReference type="ChEBI" id="CHEBI:43474"/>
        <dbReference type="ChEBI" id="CHEBI:58359"/>
        <dbReference type="ChEBI" id="CHEBI:456216"/>
        <dbReference type="EC" id="6.3.1.2"/>
    </reaction>
</comment>
<dbReference type="EC" id="6.3.1.2" evidence="4 13"/>
<dbReference type="Pfam" id="PF03951">
    <property type="entry name" value="Gln-synt_N"/>
    <property type="match status" value="1"/>
</dbReference>
<comment type="similarity">
    <text evidence="3 11 12">Belongs to the glutamine synthetase family.</text>
</comment>
<comment type="subunit">
    <text evidence="9">Homooctamer and homotetramer.</text>
</comment>
<dbReference type="SUPFAM" id="SSF55931">
    <property type="entry name" value="Glutamine synthetase/guanido kinase"/>
    <property type="match status" value="1"/>
</dbReference>
<dbReference type="InterPro" id="IPR008147">
    <property type="entry name" value="Gln_synt_N"/>
</dbReference>
<dbReference type="PANTHER" id="PTHR20852">
    <property type="entry name" value="GLUTAMINE SYNTHETASE"/>
    <property type="match status" value="1"/>
</dbReference>
<keyword evidence="5" id="KW-0963">Cytoplasm</keyword>
<dbReference type="InterPro" id="IPR008146">
    <property type="entry name" value="Gln_synth_cat_dom"/>
</dbReference>
<comment type="function">
    <text evidence="1">Catalyzes the ATP-dependent biosynthesis of glutamine from glutamate and ammonia.</text>
</comment>
<comment type="caution">
    <text evidence="16">The sequence shown here is derived from an EMBL/GenBank/DDBJ whole genome shotgun (WGS) entry which is preliminary data.</text>
</comment>
<dbReference type="Gene3D" id="3.10.20.70">
    <property type="entry name" value="Glutamine synthetase, N-terminal domain"/>
    <property type="match status" value="1"/>
</dbReference>
<accession>A0A5C7FBI6</accession>
<organism evidence="16 17">
    <name type="scientific">Neolewinella aurantiaca</name>
    <dbReference type="NCBI Taxonomy" id="2602767"/>
    <lineage>
        <taxon>Bacteria</taxon>
        <taxon>Pseudomonadati</taxon>
        <taxon>Bacteroidota</taxon>
        <taxon>Saprospiria</taxon>
        <taxon>Saprospirales</taxon>
        <taxon>Lewinellaceae</taxon>
        <taxon>Neolewinella</taxon>
    </lineage>
</organism>
<dbReference type="InterPro" id="IPR014746">
    <property type="entry name" value="Gln_synth/guanido_kin_cat_dom"/>
</dbReference>
<dbReference type="PROSITE" id="PS51986">
    <property type="entry name" value="GS_BETA_GRASP"/>
    <property type="match status" value="1"/>
</dbReference>
<evidence type="ECO:0000256" key="13">
    <source>
        <dbReference type="RuleBase" id="RU004356"/>
    </source>
</evidence>
<evidence type="ECO:0000256" key="4">
    <source>
        <dbReference type="ARBA" id="ARBA00012937"/>
    </source>
</evidence>
<evidence type="ECO:0000256" key="3">
    <source>
        <dbReference type="ARBA" id="ARBA00009897"/>
    </source>
</evidence>
<dbReference type="PROSITE" id="PS51987">
    <property type="entry name" value="GS_CATALYTIC"/>
    <property type="match status" value="1"/>
</dbReference>
<protein>
    <recommendedName>
        <fullName evidence="4 13">Glutamine synthetase</fullName>
        <ecNumber evidence="4 13">6.3.1.2</ecNumber>
    </recommendedName>
</protein>
<evidence type="ECO:0000256" key="5">
    <source>
        <dbReference type="ARBA" id="ARBA00022490"/>
    </source>
</evidence>
<keyword evidence="8 13" id="KW-0067">ATP-binding</keyword>
<dbReference type="AlphaFoldDB" id="A0A5C7FBI6"/>
<dbReference type="InterPro" id="IPR036651">
    <property type="entry name" value="Gln_synt_N_sf"/>
</dbReference>
<evidence type="ECO:0000313" key="17">
    <source>
        <dbReference type="Proteomes" id="UP000321907"/>
    </source>
</evidence>
<feature type="domain" description="GS beta-grasp" evidence="14">
    <location>
        <begin position="5"/>
        <end position="86"/>
    </location>
</feature>